<feature type="compositionally biased region" description="Low complexity" evidence="8">
    <location>
        <begin position="86"/>
        <end position="101"/>
    </location>
</feature>
<feature type="domain" description="HSF-type DNA-binding" evidence="9">
    <location>
        <begin position="150"/>
        <end position="174"/>
    </location>
</feature>
<protein>
    <recommendedName>
        <fullName evidence="9">HSF-type DNA-binding domain-containing protein</fullName>
    </recommendedName>
</protein>
<feature type="region of interest" description="Disordered" evidence="8">
    <location>
        <begin position="1"/>
        <end position="27"/>
    </location>
</feature>
<comment type="similarity">
    <text evidence="2 7">Belongs to the HSF family.</text>
</comment>
<dbReference type="PROSITE" id="PS00434">
    <property type="entry name" value="HSF_DOMAIN"/>
    <property type="match status" value="1"/>
</dbReference>
<dbReference type="Proteomes" id="UP000646827">
    <property type="component" value="Unassembled WGS sequence"/>
</dbReference>
<evidence type="ECO:0000256" key="2">
    <source>
        <dbReference type="ARBA" id="ARBA00006403"/>
    </source>
</evidence>
<evidence type="ECO:0000256" key="3">
    <source>
        <dbReference type="ARBA" id="ARBA00023015"/>
    </source>
</evidence>
<accession>A0A8H7S2J1</accession>
<name>A0A8H7S2J1_9FUNG</name>
<dbReference type="GO" id="GO:0043565">
    <property type="term" value="F:sequence-specific DNA binding"/>
    <property type="evidence" value="ECO:0007669"/>
    <property type="project" value="InterPro"/>
</dbReference>
<evidence type="ECO:0000256" key="6">
    <source>
        <dbReference type="ARBA" id="ARBA00023242"/>
    </source>
</evidence>
<dbReference type="AlphaFoldDB" id="A0A8H7S2J1"/>
<keyword evidence="6" id="KW-0539">Nucleus</keyword>
<dbReference type="PANTHER" id="PTHR10015:SF427">
    <property type="entry name" value="HEAT SHOCK FACTOR PROTEIN"/>
    <property type="match status" value="1"/>
</dbReference>
<evidence type="ECO:0000256" key="4">
    <source>
        <dbReference type="ARBA" id="ARBA00023125"/>
    </source>
</evidence>
<evidence type="ECO:0000313" key="10">
    <source>
        <dbReference type="EMBL" id="KAG2221025.1"/>
    </source>
</evidence>
<comment type="caution">
    <text evidence="10">The sequence shown here is derived from an EMBL/GenBank/DDBJ whole genome shotgun (WGS) entry which is preliminary data.</text>
</comment>
<sequence length="337" mass="37797">MQNTTATIASTLPPGTDNPYSNNNNNNNGINLNDPIFYGAELSSTASSTPLSPSLSSPATPALTLLSPQDTTMTNSPPMFPDMTAGTSSTTKQNQKSSSGTKSKKSSVSAFIKKLYSMVNDKSHQDLISWGTTGESFIIYNSKKFSRQVLPEHFKHGNFSSFVRQLNMYGFRKINKASRGKHGTDQNELWEFMHPQFQRDRKDKLSEIKRKAANSEMLRRDTGNIHLSVRKIQSDQQKLLDQFQVLQNNFSTLWQGYEDLKRNQHDLQQGIHKLADKFQQQQQQRQHQNMNIFAPFPISPAGGDSNGPNFLEEVLKSPLPPSPMQDAAFIDPGKLTK</sequence>
<comment type="subcellular location">
    <subcellularLocation>
        <location evidence="1">Nucleus</location>
    </subcellularLocation>
</comment>
<evidence type="ECO:0000256" key="5">
    <source>
        <dbReference type="ARBA" id="ARBA00023163"/>
    </source>
</evidence>
<evidence type="ECO:0000256" key="7">
    <source>
        <dbReference type="RuleBase" id="RU004020"/>
    </source>
</evidence>
<dbReference type="Gene3D" id="1.10.10.10">
    <property type="entry name" value="Winged helix-like DNA-binding domain superfamily/Winged helix DNA-binding domain"/>
    <property type="match status" value="1"/>
</dbReference>
<feature type="compositionally biased region" description="Low complexity" evidence="8">
    <location>
        <begin position="18"/>
        <end position="27"/>
    </location>
</feature>
<reference evidence="10 11" key="1">
    <citation type="submission" date="2020-12" db="EMBL/GenBank/DDBJ databases">
        <title>Metabolic potential, ecology and presence of endohyphal bacteria is reflected in genomic diversity of Mucoromycotina.</title>
        <authorList>
            <person name="Muszewska A."/>
            <person name="Okrasinska A."/>
            <person name="Steczkiewicz K."/>
            <person name="Drgas O."/>
            <person name="Orlowska M."/>
            <person name="Perlinska-Lenart U."/>
            <person name="Aleksandrzak-Piekarczyk T."/>
            <person name="Szatraj K."/>
            <person name="Zielenkiewicz U."/>
            <person name="Pilsyk S."/>
            <person name="Malc E."/>
            <person name="Mieczkowski P."/>
            <person name="Kruszewska J.S."/>
            <person name="Biernat P."/>
            <person name="Pawlowska J."/>
        </authorList>
    </citation>
    <scope>NUCLEOTIDE SEQUENCE [LARGE SCALE GENOMIC DNA]</scope>
    <source>
        <strain evidence="10 11">CBS 142.35</strain>
    </source>
</reference>
<dbReference type="GO" id="GO:0003700">
    <property type="term" value="F:DNA-binding transcription factor activity"/>
    <property type="evidence" value="ECO:0007669"/>
    <property type="project" value="InterPro"/>
</dbReference>
<dbReference type="GO" id="GO:0005634">
    <property type="term" value="C:nucleus"/>
    <property type="evidence" value="ECO:0007669"/>
    <property type="project" value="UniProtKB-SubCell"/>
</dbReference>
<evidence type="ECO:0000256" key="8">
    <source>
        <dbReference type="SAM" id="MobiDB-lite"/>
    </source>
</evidence>
<feature type="region of interest" description="Disordered" evidence="8">
    <location>
        <begin position="47"/>
        <end position="105"/>
    </location>
</feature>
<dbReference type="OrthoDB" id="60033at2759"/>
<proteinExistence type="inferred from homology"/>
<keyword evidence="11" id="KW-1185">Reference proteome</keyword>
<feature type="compositionally biased region" description="Low complexity" evidence="8">
    <location>
        <begin position="47"/>
        <end position="68"/>
    </location>
</feature>
<dbReference type="InterPro" id="IPR036390">
    <property type="entry name" value="WH_DNA-bd_sf"/>
</dbReference>
<feature type="region of interest" description="Disordered" evidence="8">
    <location>
        <begin position="299"/>
        <end position="337"/>
    </location>
</feature>
<evidence type="ECO:0000259" key="9">
    <source>
        <dbReference type="PROSITE" id="PS00434"/>
    </source>
</evidence>
<feature type="compositionally biased region" description="Polar residues" evidence="8">
    <location>
        <begin position="1"/>
        <end position="10"/>
    </location>
</feature>
<evidence type="ECO:0000256" key="1">
    <source>
        <dbReference type="ARBA" id="ARBA00004123"/>
    </source>
</evidence>
<keyword evidence="3" id="KW-0805">Transcription regulation</keyword>
<gene>
    <name evidence="10" type="ORF">INT45_009274</name>
</gene>
<organism evidence="10 11">
    <name type="scientific">Circinella minor</name>
    <dbReference type="NCBI Taxonomy" id="1195481"/>
    <lineage>
        <taxon>Eukaryota</taxon>
        <taxon>Fungi</taxon>
        <taxon>Fungi incertae sedis</taxon>
        <taxon>Mucoromycota</taxon>
        <taxon>Mucoromycotina</taxon>
        <taxon>Mucoromycetes</taxon>
        <taxon>Mucorales</taxon>
        <taxon>Lichtheimiaceae</taxon>
        <taxon>Circinella</taxon>
    </lineage>
</organism>
<keyword evidence="5" id="KW-0804">Transcription</keyword>
<dbReference type="PANTHER" id="PTHR10015">
    <property type="entry name" value="HEAT SHOCK TRANSCRIPTION FACTOR"/>
    <property type="match status" value="1"/>
</dbReference>
<dbReference type="FunFam" id="1.10.10.10:FF:000027">
    <property type="entry name" value="Heat shock transcription factor 1"/>
    <property type="match status" value="1"/>
</dbReference>
<keyword evidence="4" id="KW-0238">DNA-binding</keyword>
<dbReference type="SUPFAM" id="SSF46785">
    <property type="entry name" value="Winged helix' DNA-binding domain"/>
    <property type="match status" value="1"/>
</dbReference>
<evidence type="ECO:0000313" key="11">
    <source>
        <dbReference type="Proteomes" id="UP000646827"/>
    </source>
</evidence>
<dbReference type="InterPro" id="IPR000232">
    <property type="entry name" value="HSF_DNA-bd"/>
</dbReference>
<dbReference type="SMART" id="SM00415">
    <property type="entry name" value="HSF"/>
    <property type="match status" value="1"/>
</dbReference>
<dbReference type="EMBL" id="JAEPRB010000121">
    <property type="protein sequence ID" value="KAG2221025.1"/>
    <property type="molecule type" value="Genomic_DNA"/>
</dbReference>
<dbReference type="PRINTS" id="PR00056">
    <property type="entry name" value="HSFDOMAIN"/>
</dbReference>
<dbReference type="InterPro" id="IPR036388">
    <property type="entry name" value="WH-like_DNA-bd_sf"/>
</dbReference>
<dbReference type="Pfam" id="PF00447">
    <property type="entry name" value="HSF_DNA-bind"/>
    <property type="match status" value="1"/>
</dbReference>